<dbReference type="GO" id="GO:0005886">
    <property type="term" value="C:plasma membrane"/>
    <property type="evidence" value="ECO:0007669"/>
    <property type="project" value="UniProtKB-SubCell"/>
</dbReference>
<dbReference type="PANTHER" id="PTHR42711:SF5">
    <property type="entry name" value="ABC TRANSPORTER ATP-BINDING PROTEIN NATA"/>
    <property type="match status" value="1"/>
</dbReference>
<evidence type="ECO:0000313" key="13">
    <source>
        <dbReference type="Proteomes" id="UP001138997"/>
    </source>
</evidence>
<feature type="compositionally biased region" description="Basic and acidic residues" evidence="10">
    <location>
        <begin position="19"/>
        <end position="56"/>
    </location>
</feature>
<protein>
    <submittedName>
        <fullName evidence="12">ABC transporter ATP-binding protein</fullName>
    </submittedName>
</protein>
<keyword evidence="8" id="KW-0472">Membrane</keyword>
<keyword evidence="7" id="KW-1278">Translocase</keyword>
<evidence type="ECO:0000313" key="12">
    <source>
        <dbReference type="EMBL" id="MCD5313889.1"/>
    </source>
</evidence>
<reference evidence="12" key="1">
    <citation type="submission" date="2021-11" db="EMBL/GenBank/DDBJ databases">
        <title>Streptomyces corallinus and Kineosporia corallina sp. nov., two new coral-derived marine actinobacteria.</title>
        <authorList>
            <person name="Buangrab K."/>
            <person name="Sutthacheep M."/>
            <person name="Yeemin T."/>
            <person name="Harunari E."/>
            <person name="Igarashi Y."/>
            <person name="Sripreechasak P."/>
            <person name="Kanchanasin P."/>
            <person name="Tanasupawat S."/>
            <person name="Phongsopitanun W."/>
        </authorList>
    </citation>
    <scope>NUCLEOTIDE SEQUENCE</scope>
    <source>
        <strain evidence="12">JCM 31032</strain>
    </source>
</reference>
<feature type="domain" description="ABC transporter" evidence="11">
    <location>
        <begin position="118"/>
        <end position="348"/>
    </location>
</feature>
<dbReference type="FunFam" id="3.40.50.300:FF:000589">
    <property type="entry name" value="ABC transporter, ATP-binding subunit"/>
    <property type="match status" value="1"/>
</dbReference>
<dbReference type="InterPro" id="IPR017871">
    <property type="entry name" value="ABC_transporter-like_CS"/>
</dbReference>
<keyword evidence="3" id="KW-0813">Transport</keyword>
<comment type="similarity">
    <text evidence="2">Belongs to the ABC transporter superfamily.</text>
</comment>
<evidence type="ECO:0000256" key="10">
    <source>
        <dbReference type="SAM" id="MobiDB-lite"/>
    </source>
</evidence>
<accession>A0A9X1NHC6</accession>
<dbReference type="SUPFAM" id="SSF52540">
    <property type="entry name" value="P-loop containing nucleoside triphosphate hydrolases"/>
    <property type="match status" value="1"/>
</dbReference>
<keyword evidence="9" id="KW-0046">Antibiotic resistance</keyword>
<dbReference type="Pfam" id="PF00005">
    <property type="entry name" value="ABC_tran"/>
    <property type="match status" value="1"/>
</dbReference>
<keyword evidence="4" id="KW-1003">Cell membrane</keyword>
<evidence type="ECO:0000256" key="8">
    <source>
        <dbReference type="ARBA" id="ARBA00023136"/>
    </source>
</evidence>
<dbReference type="InterPro" id="IPR050763">
    <property type="entry name" value="ABC_transporter_ATP-binding"/>
</dbReference>
<dbReference type="InterPro" id="IPR027417">
    <property type="entry name" value="P-loop_NTPase"/>
</dbReference>
<evidence type="ECO:0000259" key="11">
    <source>
        <dbReference type="PROSITE" id="PS50893"/>
    </source>
</evidence>
<dbReference type="SMART" id="SM00382">
    <property type="entry name" value="AAA"/>
    <property type="match status" value="1"/>
</dbReference>
<proteinExistence type="inferred from homology"/>
<dbReference type="AlphaFoldDB" id="A0A9X1NHC6"/>
<evidence type="ECO:0000256" key="5">
    <source>
        <dbReference type="ARBA" id="ARBA00022741"/>
    </source>
</evidence>
<dbReference type="GO" id="GO:0016887">
    <property type="term" value="F:ATP hydrolysis activity"/>
    <property type="evidence" value="ECO:0007669"/>
    <property type="project" value="InterPro"/>
</dbReference>
<sequence>MTGGAGEGPATKDGSGIHQGEEIRVRQDAGPDHHDDTSRHRPDEKIDAPTDVRNRPEGAPNAQADPDVRKWTEGKLSDRADPDVRNWTEGAPNDRADPDVRKWTKGAKSDPADPDVLISARGLTKHFGDFVAVDGIDIDVRRGEAFGFLGPNGAGKSSTMRMIGCVSPVTAGTLTMLGLDPEHDGPAIRAKLGVVAQKDLLDEELTVRENLLVYGRYFGLRRWEIAHRADELLRFAQLADRANSPVEPLSGGMKRRLTIARALINAPEILLLDEPTTGLDPQARHVLWDRLYRLKQQGVTLVLTTHYMDEAEQLCDRLVVMDHGRIVAEGSPRDLIERYSSREVVEVRYPDFDLAAHRDRLDLGDLAARVEVLPDRLLIYTDHGDAVARSIDTGPDRPLSVLVRRSSLEDVFLHLTGRTLVD</sequence>
<dbReference type="GO" id="GO:0005524">
    <property type="term" value="F:ATP binding"/>
    <property type="evidence" value="ECO:0007669"/>
    <property type="project" value="UniProtKB-KW"/>
</dbReference>
<feature type="compositionally biased region" description="Basic and acidic residues" evidence="10">
    <location>
        <begin position="66"/>
        <end position="111"/>
    </location>
</feature>
<dbReference type="PROSITE" id="PS50893">
    <property type="entry name" value="ABC_TRANSPORTER_2"/>
    <property type="match status" value="1"/>
</dbReference>
<keyword evidence="13" id="KW-1185">Reference proteome</keyword>
<dbReference type="InterPro" id="IPR003593">
    <property type="entry name" value="AAA+_ATPase"/>
</dbReference>
<feature type="region of interest" description="Disordered" evidence="10">
    <location>
        <begin position="1"/>
        <end position="111"/>
    </location>
</feature>
<comment type="caution">
    <text evidence="12">The sequence shown here is derived from an EMBL/GenBank/DDBJ whole genome shotgun (WGS) entry which is preliminary data.</text>
</comment>
<evidence type="ECO:0000256" key="6">
    <source>
        <dbReference type="ARBA" id="ARBA00022840"/>
    </source>
</evidence>
<name>A0A9X1NHC6_9ACTN</name>
<organism evidence="12 13">
    <name type="scientific">Kineosporia babensis</name>
    <dbReference type="NCBI Taxonomy" id="499548"/>
    <lineage>
        <taxon>Bacteria</taxon>
        <taxon>Bacillati</taxon>
        <taxon>Actinomycetota</taxon>
        <taxon>Actinomycetes</taxon>
        <taxon>Kineosporiales</taxon>
        <taxon>Kineosporiaceae</taxon>
        <taxon>Kineosporia</taxon>
    </lineage>
</organism>
<gene>
    <name evidence="12" type="ORF">LR394_23555</name>
</gene>
<evidence type="ECO:0000256" key="4">
    <source>
        <dbReference type="ARBA" id="ARBA00022475"/>
    </source>
</evidence>
<evidence type="ECO:0000256" key="7">
    <source>
        <dbReference type="ARBA" id="ARBA00022967"/>
    </source>
</evidence>
<dbReference type="Gene3D" id="3.40.50.300">
    <property type="entry name" value="P-loop containing nucleotide triphosphate hydrolases"/>
    <property type="match status" value="1"/>
</dbReference>
<evidence type="ECO:0000256" key="3">
    <source>
        <dbReference type="ARBA" id="ARBA00022448"/>
    </source>
</evidence>
<dbReference type="Proteomes" id="UP001138997">
    <property type="component" value="Unassembled WGS sequence"/>
</dbReference>
<dbReference type="EMBL" id="JAJOMB010000013">
    <property type="protein sequence ID" value="MCD5313889.1"/>
    <property type="molecule type" value="Genomic_DNA"/>
</dbReference>
<evidence type="ECO:0000256" key="1">
    <source>
        <dbReference type="ARBA" id="ARBA00004202"/>
    </source>
</evidence>
<evidence type="ECO:0000256" key="2">
    <source>
        <dbReference type="ARBA" id="ARBA00005417"/>
    </source>
</evidence>
<keyword evidence="6 12" id="KW-0067">ATP-binding</keyword>
<comment type="subcellular location">
    <subcellularLocation>
        <location evidence="1">Cell membrane</location>
        <topology evidence="1">Peripheral membrane protein</topology>
    </subcellularLocation>
</comment>
<dbReference type="InterPro" id="IPR003439">
    <property type="entry name" value="ABC_transporter-like_ATP-bd"/>
</dbReference>
<keyword evidence="5" id="KW-0547">Nucleotide-binding</keyword>
<evidence type="ECO:0000256" key="9">
    <source>
        <dbReference type="ARBA" id="ARBA00023251"/>
    </source>
</evidence>
<dbReference type="PANTHER" id="PTHR42711">
    <property type="entry name" value="ABC TRANSPORTER ATP-BINDING PROTEIN"/>
    <property type="match status" value="1"/>
</dbReference>
<dbReference type="GO" id="GO:0046677">
    <property type="term" value="P:response to antibiotic"/>
    <property type="evidence" value="ECO:0007669"/>
    <property type="project" value="UniProtKB-KW"/>
</dbReference>
<dbReference type="PROSITE" id="PS00211">
    <property type="entry name" value="ABC_TRANSPORTER_1"/>
    <property type="match status" value="1"/>
</dbReference>